<dbReference type="EMBL" id="CP074402">
    <property type="protein sequence ID" value="QVJ01000.1"/>
    <property type="molecule type" value="Genomic_DNA"/>
</dbReference>
<dbReference type="InterPro" id="IPR007278">
    <property type="entry name" value="DUF397"/>
</dbReference>
<accession>A0A975L8C9</accession>
<evidence type="ECO:0000313" key="2">
    <source>
        <dbReference type="EMBL" id="QVJ01000.1"/>
    </source>
</evidence>
<dbReference type="KEGG" id="nec:KGD82_22225"/>
<dbReference type="Proteomes" id="UP000682416">
    <property type="component" value="Chromosome"/>
</dbReference>
<reference evidence="2" key="1">
    <citation type="submission" date="2021-05" db="EMBL/GenBank/DDBJ databases">
        <authorList>
            <person name="Kaiqin L."/>
            <person name="Jian G."/>
        </authorList>
    </citation>
    <scope>NUCLEOTIDE SEQUENCE</scope>
    <source>
        <strain evidence="2">HDS5</strain>
    </source>
</reference>
<gene>
    <name evidence="2" type="ORF">KGD82_22225</name>
</gene>
<evidence type="ECO:0000313" key="3">
    <source>
        <dbReference type="Proteomes" id="UP000682416"/>
    </source>
</evidence>
<organism evidence="2 3">
    <name type="scientific">Nocardiopsis eucommiae</name>
    <dbReference type="NCBI Taxonomy" id="2831970"/>
    <lineage>
        <taxon>Bacteria</taxon>
        <taxon>Bacillati</taxon>
        <taxon>Actinomycetota</taxon>
        <taxon>Actinomycetes</taxon>
        <taxon>Streptosporangiales</taxon>
        <taxon>Nocardiopsidaceae</taxon>
        <taxon>Nocardiopsis</taxon>
    </lineage>
</organism>
<dbReference type="AlphaFoldDB" id="A0A975L8C9"/>
<feature type="domain" description="DUF397" evidence="1">
    <location>
        <begin position="3"/>
        <end position="53"/>
    </location>
</feature>
<protein>
    <submittedName>
        <fullName evidence="2">DUF397 domain-containing protein</fullName>
    </submittedName>
</protein>
<name>A0A975L8C9_9ACTN</name>
<sequence length="57" mass="6377">MTDWRKSSYSTAGENCVEVSEGAKTCVRDTQHRHLGSLHVSAREWEAFVAVVRPEAT</sequence>
<evidence type="ECO:0000259" key="1">
    <source>
        <dbReference type="Pfam" id="PF04149"/>
    </source>
</evidence>
<keyword evidence="3" id="KW-1185">Reference proteome</keyword>
<proteinExistence type="predicted"/>
<dbReference type="Pfam" id="PF04149">
    <property type="entry name" value="DUF397"/>
    <property type="match status" value="1"/>
</dbReference>